<gene>
    <name evidence="1" type="ORF">CQA53_09880</name>
</gene>
<dbReference type="OrthoDB" id="5328530at2"/>
<organism evidence="1 2">
    <name type="scientific">Helicobacter didelphidarum</name>
    <dbReference type="NCBI Taxonomy" id="2040648"/>
    <lineage>
        <taxon>Bacteria</taxon>
        <taxon>Pseudomonadati</taxon>
        <taxon>Campylobacterota</taxon>
        <taxon>Epsilonproteobacteria</taxon>
        <taxon>Campylobacterales</taxon>
        <taxon>Helicobacteraceae</taxon>
        <taxon>Helicobacter</taxon>
    </lineage>
</organism>
<dbReference type="Proteomes" id="UP000256379">
    <property type="component" value="Unassembled WGS sequence"/>
</dbReference>
<dbReference type="AlphaFoldDB" id="A0A3D8I8Y5"/>
<dbReference type="RefSeq" id="WP_115543823.1">
    <property type="nucleotide sequence ID" value="NZ_NXLQ01000045.1"/>
</dbReference>
<accession>A0A3D8I8Y5</accession>
<evidence type="ECO:0000313" key="1">
    <source>
        <dbReference type="EMBL" id="RDU61623.1"/>
    </source>
</evidence>
<dbReference type="EMBL" id="NXLQ01000045">
    <property type="protein sequence ID" value="RDU61623.1"/>
    <property type="molecule type" value="Genomic_DNA"/>
</dbReference>
<reference evidence="1 2" key="1">
    <citation type="submission" date="2018-04" db="EMBL/GenBank/DDBJ databases">
        <title>Novel Campyloabacter and Helicobacter Species and Strains.</title>
        <authorList>
            <person name="Mannion A.J."/>
            <person name="Shen Z."/>
            <person name="Fox J.G."/>
        </authorList>
    </citation>
    <scope>NUCLEOTIDE SEQUENCE [LARGE SCALE GENOMIC DNA]</scope>
    <source>
        <strain evidence="1 2">MIT 17-337</strain>
    </source>
</reference>
<sequence length="282" mass="32488">MRLVVSIFFIVSIMYASVYQAHFQDMLSSQISYNSTLYKDKETEGKIYYGGKVTLSGILEWQMYQDEVDFYWRLVFFPDIPNDLPRLFANDNTAINTAIFLNDTLKKDVSFQKNSFLQIYNILPNQLNPIDEYILGGIAIRAILTLENYYITHKSLDSEADTPYYATIANDVKVLSSIRKWYIAKQFLPSEYILSYASKDSYINLRESPNGKILRAIQKDEMGDLCKSIESAENKGLILELGRDTKNPKWLKVAYIPPESKDTSKTIYGVIHESQVSYDCAR</sequence>
<keyword evidence="2" id="KW-1185">Reference proteome</keyword>
<protein>
    <submittedName>
        <fullName evidence="1">Uncharacterized protein</fullName>
    </submittedName>
</protein>
<name>A0A3D8I8Y5_9HELI</name>
<comment type="caution">
    <text evidence="1">The sequence shown here is derived from an EMBL/GenBank/DDBJ whole genome shotgun (WGS) entry which is preliminary data.</text>
</comment>
<evidence type="ECO:0000313" key="2">
    <source>
        <dbReference type="Proteomes" id="UP000256379"/>
    </source>
</evidence>
<proteinExistence type="predicted"/>